<dbReference type="HAMAP" id="MF_00323">
    <property type="entry name" value="Ferrochelatase"/>
    <property type="match status" value="1"/>
</dbReference>
<dbReference type="GO" id="GO:0005737">
    <property type="term" value="C:cytoplasm"/>
    <property type="evidence" value="ECO:0007669"/>
    <property type="project" value="UniProtKB-SubCell"/>
</dbReference>
<reference evidence="9 10" key="1">
    <citation type="journal article" date="2015" name="Genome Announc.">
        <title>Expanding the biotechnology potential of lactobacilli through comparative genomics of 213 strains and associated genera.</title>
        <authorList>
            <person name="Sun Z."/>
            <person name="Harris H.M."/>
            <person name="McCann A."/>
            <person name="Guo C."/>
            <person name="Argimon S."/>
            <person name="Zhang W."/>
            <person name="Yang X."/>
            <person name="Jeffery I.B."/>
            <person name="Cooney J.C."/>
            <person name="Kagawa T.F."/>
            <person name="Liu W."/>
            <person name="Song Y."/>
            <person name="Salvetti E."/>
            <person name="Wrobel A."/>
            <person name="Rasinkangas P."/>
            <person name="Parkhill J."/>
            <person name="Rea M.C."/>
            <person name="O'Sullivan O."/>
            <person name="Ritari J."/>
            <person name="Douillard F.P."/>
            <person name="Paul Ross R."/>
            <person name="Yang R."/>
            <person name="Briner A.E."/>
            <person name="Felis G.E."/>
            <person name="de Vos W.M."/>
            <person name="Barrangou R."/>
            <person name="Klaenhammer T.R."/>
            <person name="Caufield P.W."/>
            <person name="Cui Y."/>
            <person name="Zhang H."/>
            <person name="O'Toole P.W."/>
        </authorList>
    </citation>
    <scope>NUCLEOTIDE SEQUENCE [LARGE SCALE GENOMIC DNA]</scope>
    <source>
        <strain evidence="9 10">DSM 20605</strain>
    </source>
</reference>
<dbReference type="PANTHER" id="PTHR11108:SF1">
    <property type="entry name" value="FERROCHELATASE, MITOCHONDRIAL"/>
    <property type="match status" value="1"/>
</dbReference>
<dbReference type="Proteomes" id="UP000051576">
    <property type="component" value="Unassembled WGS sequence"/>
</dbReference>
<keyword evidence="2 7" id="KW-0408">Iron</keyword>
<dbReference type="STRING" id="1133569.FD21_GL001282"/>
<keyword evidence="10" id="KW-1185">Reference proteome</keyword>
<keyword evidence="4 7" id="KW-0456">Lyase</keyword>
<evidence type="ECO:0000313" key="10">
    <source>
        <dbReference type="Proteomes" id="UP000051576"/>
    </source>
</evidence>
<keyword evidence="3 7" id="KW-0350">Heme biosynthesis</keyword>
<evidence type="ECO:0000256" key="5">
    <source>
        <dbReference type="ARBA" id="ARBA00023244"/>
    </source>
</evidence>
<keyword evidence="7 8" id="KW-0963">Cytoplasm</keyword>
<dbReference type="InterPro" id="IPR033659">
    <property type="entry name" value="Ferrochelatase_N"/>
</dbReference>
<feature type="binding site" evidence="7">
    <location>
        <position position="28"/>
    </location>
    <ligand>
        <name>Fe-coproporphyrin III</name>
        <dbReference type="ChEBI" id="CHEBI:68438"/>
    </ligand>
</feature>
<feature type="binding site" evidence="7">
    <location>
        <position position="122"/>
    </location>
    <ligand>
        <name>Fe-coproporphyrin III</name>
        <dbReference type="ChEBI" id="CHEBI:68438"/>
    </ligand>
</feature>
<feature type="binding site" evidence="7">
    <location>
        <position position="52"/>
    </location>
    <ligand>
        <name>Fe-coproporphyrin III</name>
        <dbReference type="ChEBI" id="CHEBI:68438"/>
    </ligand>
</feature>
<comment type="pathway">
    <text evidence="1 7 8">Porphyrin-containing compound metabolism; protoheme biosynthesis.</text>
</comment>
<keyword evidence="7" id="KW-0479">Metal-binding</keyword>
<evidence type="ECO:0000256" key="8">
    <source>
        <dbReference type="RuleBase" id="RU000607"/>
    </source>
</evidence>
<dbReference type="EC" id="4.99.1.9" evidence="7"/>
<organism evidence="9 10">
    <name type="scientific">Liquorilactobacillus vini DSM 20605</name>
    <dbReference type="NCBI Taxonomy" id="1133569"/>
    <lineage>
        <taxon>Bacteria</taxon>
        <taxon>Bacillati</taxon>
        <taxon>Bacillota</taxon>
        <taxon>Bacilli</taxon>
        <taxon>Lactobacillales</taxon>
        <taxon>Lactobacillaceae</taxon>
        <taxon>Liquorilactobacillus</taxon>
    </lineage>
</organism>
<evidence type="ECO:0000256" key="4">
    <source>
        <dbReference type="ARBA" id="ARBA00023239"/>
    </source>
</evidence>
<evidence type="ECO:0000256" key="1">
    <source>
        <dbReference type="ARBA" id="ARBA00004744"/>
    </source>
</evidence>
<proteinExistence type="inferred from homology"/>
<evidence type="ECO:0000256" key="7">
    <source>
        <dbReference type="HAMAP-Rule" id="MF_00323"/>
    </source>
</evidence>
<sequence>MEKIAVLLMAYGTPYKIEDIWDYYTRIRQGHKPPQKLYDQLAARYKAIGGTSPLAKITKDQADGLQAQLDQKFPGKFEVFIGLKYISPLIAKTIDQIVEAGFKKIIGLPLAPYGSEFATTSYHRVALRELSNYPGISYYQINSWWNQPAFIEFWSEQLKRLVPLTTDTEVIFSAHSLPLKVIKNGDTYEKEVRGCIKAIAKAAGLTSAQYTIAWQSAGRTPDPWLEPDLMTTAQSLIKHNNINQIISCSVGFIADNLEILYDIDLELKKAVAIAGGKLKRLQLPNADPLLITSLVKSVLNAIQQGN</sequence>
<feature type="binding site" evidence="7">
    <location>
        <position position="175"/>
    </location>
    <ligand>
        <name>Fe(2+)</name>
        <dbReference type="ChEBI" id="CHEBI:29033"/>
    </ligand>
</feature>
<dbReference type="PATRIC" id="fig|1133569.4.peg.1415"/>
<comment type="subcellular location">
    <subcellularLocation>
        <location evidence="7 8">Cytoplasm</location>
    </subcellularLocation>
</comment>
<comment type="function">
    <text evidence="7 8">Involved in coproporphyrin-dependent heme b biosynthesis. Catalyzes the insertion of ferrous iron into coproporphyrin III to form Fe-coproporphyrin III.</text>
</comment>
<dbReference type="UniPathway" id="UPA00252"/>
<feature type="binding site" description="axial binding residue" evidence="7">
    <location>
        <position position="11"/>
    </location>
    <ligand>
        <name>Fe-coproporphyrin III</name>
        <dbReference type="ChEBI" id="CHEBI:68438"/>
    </ligand>
    <ligandPart>
        <name>Fe</name>
        <dbReference type="ChEBI" id="CHEBI:18248"/>
    </ligandPart>
</feature>
<dbReference type="AlphaFoldDB" id="A0A0R2C820"/>
<dbReference type="PANTHER" id="PTHR11108">
    <property type="entry name" value="FERROCHELATASE"/>
    <property type="match status" value="1"/>
</dbReference>
<dbReference type="GO" id="GO:0006783">
    <property type="term" value="P:heme biosynthetic process"/>
    <property type="evidence" value="ECO:0007669"/>
    <property type="project" value="UniProtKB-UniRule"/>
</dbReference>
<dbReference type="SUPFAM" id="SSF53800">
    <property type="entry name" value="Chelatase"/>
    <property type="match status" value="1"/>
</dbReference>
<evidence type="ECO:0000256" key="6">
    <source>
        <dbReference type="ARBA" id="ARBA00024536"/>
    </source>
</evidence>
<dbReference type="InterPro" id="IPR001015">
    <property type="entry name" value="Ferrochelatase"/>
</dbReference>
<dbReference type="CDD" id="cd00419">
    <property type="entry name" value="Ferrochelatase_C"/>
    <property type="match status" value="1"/>
</dbReference>
<evidence type="ECO:0000313" key="9">
    <source>
        <dbReference type="EMBL" id="KRM87703.1"/>
    </source>
</evidence>
<dbReference type="InterPro" id="IPR019772">
    <property type="entry name" value="Ferrochelatase_AS"/>
</dbReference>
<dbReference type="CDD" id="cd03411">
    <property type="entry name" value="Ferrochelatase_N"/>
    <property type="match status" value="1"/>
</dbReference>
<dbReference type="eggNOG" id="COG0276">
    <property type="taxonomic scope" value="Bacteria"/>
</dbReference>
<feature type="binding site" evidence="7">
    <location>
        <position position="258"/>
    </location>
    <ligand>
        <name>Fe(2+)</name>
        <dbReference type="ChEBI" id="CHEBI:29033"/>
    </ligand>
</feature>
<dbReference type="NCBIfam" id="TIGR00109">
    <property type="entry name" value="hemH"/>
    <property type="match status" value="1"/>
</dbReference>
<dbReference type="Pfam" id="PF00762">
    <property type="entry name" value="Ferrochelatase"/>
    <property type="match status" value="1"/>
</dbReference>
<comment type="caution">
    <text evidence="9">The sequence shown here is derived from an EMBL/GenBank/DDBJ whole genome shotgun (WGS) entry which is preliminary data.</text>
</comment>
<protein>
    <recommendedName>
        <fullName evidence="7">Coproporphyrin III ferrochelatase</fullName>
        <ecNumber evidence="7">4.99.1.9</ecNumber>
    </recommendedName>
</protein>
<evidence type="ECO:0000256" key="2">
    <source>
        <dbReference type="ARBA" id="ARBA00023004"/>
    </source>
</evidence>
<keyword evidence="5 7" id="KW-0627">Porphyrin biosynthesis</keyword>
<dbReference type="PROSITE" id="PS00534">
    <property type="entry name" value="FERROCHELATASE"/>
    <property type="match status" value="1"/>
</dbReference>
<dbReference type="GO" id="GO:0004325">
    <property type="term" value="F:ferrochelatase activity"/>
    <property type="evidence" value="ECO:0007669"/>
    <property type="project" value="UniProtKB-UniRule"/>
</dbReference>
<dbReference type="RefSeq" id="WP_010580627.1">
    <property type="nucleotide sequence ID" value="NZ_AHYZ01000098.1"/>
</dbReference>
<comment type="similarity">
    <text evidence="7 8">Belongs to the ferrochelatase family.</text>
</comment>
<dbReference type="InterPro" id="IPR033644">
    <property type="entry name" value="Ferrochelatase_C"/>
</dbReference>
<accession>A0A0R2C820</accession>
<dbReference type="EMBL" id="AYYX01000036">
    <property type="protein sequence ID" value="KRM87703.1"/>
    <property type="molecule type" value="Genomic_DNA"/>
</dbReference>
<gene>
    <name evidence="7" type="primary">cpfC</name>
    <name evidence="9" type="ORF">FD21_GL001282</name>
</gene>
<feature type="binding site" evidence="7">
    <location>
        <begin position="44"/>
        <end position="45"/>
    </location>
    <ligand>
        <name>Fe-coproporphyrin III</name>
        <dbReference type="ChEBI" id="CHEBI:68438"/>
    </ligand>
</feature>
<name>A0A0R2C820_9LACO</name>
<dbReference type="GO" id="GO:0046872">
    <property type="term" value="F:metal ion binding"/>
    <property type="evidence" value="ECO:0007669"/>
    <property type="project" value="UniProtKB-UniRule"/>
</dbReference>
<evidence type="ECO:0000256" key="3">
    <source>
        <dbReference type="ARBA" id="ARBA00023133"/>
    </source>
</evidence>
<comment type="catalytic activity">
    <reaction evidence="6">
        <text>Fe-coproporphyrin III + 2 H(+) = coproporphyrin III + Fe(2+)</text>
        <dbReference type="Rhea" id="RHEA:49572"/>
        <dbReference type="ChEBI" id="CHEBI:15378"/>
        <dbReference type="ChEBI" id="CHEBI:29033"/>
        <dbReference type="ChEBI" id="CHEBI:68438"/>
        <dbReference type="ChEBI" id="CHEBI:131725"/>
        <dbReference type="EC" id="4.99.1.9"/>
    </reaction>
    <physiologicalReaction direction="right-to-left" evidence="6">
        <dbReference type="Rhea" id="RHEA:49574"/>
    </physiologicalReaction>
</comment>
<dbReference type="Gene3D" id="3.40.50.1400">
    <property type="match status" value="2"/>
</dbReference>